<reference evidence="7" key="1">
    <citation type="journal article" date="2021" name="Proc. Natl. Acad. Sci. U.S.A.">
        <title>Three genomes in the algal genus Volvox reveal the fate of a haploid sex-determining region after a transition to homothallism.</title>
        <authorList>
            <person name="Yamamoto K."/>
            <person name="Hamaji T."/>
            <person name="Kawai-Toyooka H."/>
            <person name="Matsuzaki R."/>
            <person name="Takahashi F."/>
            <person name="Nishimura Y."/>
            <person name="Kawachi M."/>
            <person name="Noguchi H."/>
            <person name="Minakuchi Y."/>
            <person name="Umen J.G."/>
            <person name="Toyoda A."/>
            <person name="Nozaki H."/>
        </authorList>
    </citation>
    <scope>NUCLEOTIDE SEQUENCE</scope>
    <source>
        <strain evidence="7">NIES-3786</strain>
    </source>
</reference>
<feature type="compositionally biased region" description="Acidic residues" evidence="4">
    <location>
        <begin position="890"/>
        <end position="910"/>
    </location>
</feature>
<feature type="compositionally biased region" description="Polar residues" evidence="4">
    <location>
        <begin position="234"/>
        <end position="243"/>
    </location>
</feature>
<feature type="compositionally biased region" description="Polar residues" evidence="4">
    <location>
        <begin position="1103"/>
        <end position="1117"/>
    </location>
</feature>
<comment type="caution">
    <text evidence="7">The sequence shown here is derived from an EMBL/GenBank/DDBJ whole genome shotgun (WGS) entry which is preliminary data.</text>
</comment>
<dbReference type="PANTHER" id="PTHR15830:SF10">
    <property type="entry name" value="TELOMERE LENGTH REGULATION PROTEIN TEL2 HOMOLOG"/>
    <property type="match status" value="1"/>
</dbReference>
<dbReference type="GO" id="GO:0051083">
    <property type="term" value="P:'de novo' cotranslational protein folding"/>
    <property type="evidence" value="ECO:0007669"/>
    <property type="project" value="TreeGrafter"/>
</dbReference>
<feature type="compositionally biased region" description="Low complexity" evidence="4">
    <location>
        <begin position="440"/>
        <end position="449"/>
    </location>
</feature>
<feature type="region of interest" description="Disordered" evidence="4">
    <location>
        <begin position="427"/>
        <end position="458"/>
    </location>
</feature>
<organism evidence="7 8">
    <name type="scientific">Volvox reticuliferus</name>
    <dbReference type="NCBI Taxonomy" id="1737510"/>
    <lineage>
        <taxon>Eukaryota</taxon>
        <taxon>Viridiplantae</taxon>
        <taxon>Chlorophyta</taxon>
        <taxon>core chlorophytes</taxon>
        <taxon>Chlorophyceae</taxon>
        <taxon>CS clade</taxon>
        <taxon>Chlamydomonadales</taxon>
        <taxon>Volvocaceae</taxon>
        <taxon>Volvox</taxon>
    </lineage>
</organism>
<evidence type="ECO:0000256" key="3">
    <source>
        <dbReference type="ARBA" id="ARBA00022490"/>
    </source>
</evidence>
<comment type="subcellular location">
    <subcellularLocation>
        <location evidence="1">Cytoplasm</location>
    </subcellularLocation>
</comment>
<name>A0A8J4CQ22_9CHLO</name>
<dbReference type="Proteomes" id="UP000747110">
    <property type="component" value="Unassembled WGS sequence"/>
</dbReference>
<sequence length="1407" mass="146294">MYIEVPISGIVKEACRLVDSTDDSDVIGATASVLHNVLVAGEPSASHNTSDYNFKAQERAWKQLLLYLHELDDARRRLDASTVTDSVRASFFWLYFEPWAAMLLPAASCRLPQTQQQRTGPGTRLPLLLAALMQLAPAPVLLQSLVSHLSLVTPVDASSSEIGPLKVETGPRRGRMSSGASARVTSRGAELAAAFLAQRFATNTGVPELLLHLAADAALIRESSRQQIPREGNASAQRSWHNQTPHHHQQHQQLEEAGVRSRIHADPDPYPNLKPPADRTQACGSGIAMSKADEAVLRHLLLLPPAVAPHQHSSRPSSSKAAAASMYGLQDPALLATLLVSVPDRVAGLSAAGSIATTLPGSPDCLSWLQPEAFYWRLLQQLLAVIGDPGYNVVAALQRLRCSLDEGTAPLTLAEAGVAHCRGVASTETASGDGTDDNSTDANGDANSGADGGSGGDAGVSAAGVTSLEPFVTSAAVELMAEVLARLAKRGHAATAADALLACTSGLGPAYETDEKHYGGSGDRQRLQEGCSAALLQLADADSAALERLLTALLDRGAAAALALTAAWASAAEGHNADEVAPATGGRENEGRRQAEKSAASWQSALHLQQLKQLHQREVTLGFSPPLSPAALAAALSALSWLVPPHVAAHPAVSYILSDRMLLSLQRQPLPLDSLQLLLALLPAAYPGAQPTAAATMLAAAWGDVAAVSRTSVQRQAYLTQALLLVLARLDRVTVEGTPGLLGGLLGGVSQRLGSPLLVTQRQAMRVGRAFSLVLDPASDLFVDMGDLGLALEELWPVALPREVQWRPASGPRTGSQLPRAPGFTSAAVGEARGAKAAADVAETVLADTHGAVGEGVGRDARNEPSCGADGAVEDGEGRGDSGSVCTATDSDDEDTVEGGDADEDADDDGELRPLGSVEEMEGDPEAEAWRRAEPSSLQLRALAAALRKQDDVKGVFAALKYLEEIVRAAPDELGLMAPELVRSLLHCRVPEWAEEGSEGREGSSGRGPGAASSSALDQRRNCLVALLAVAPFPAGDALLPEVYSPHLDLHQRLTLLDSLTAAAAELADPRIAPRLTQGPGGRPVLQRPDLSQLPAAQHRHQLSSGTQTPAASSRSGKGNERAKGCEASDGVQGGGSAVLSQPGVLRRGPRTRVWAPAALRKRKEQEAAAAAGTQAGGSVTFRNRFADVALRWAAGLLREVDRVKHGVDLLGRDHQLLGRLLTTLAAFAEAAAGSAALPPLASATLELIRAPQVHGHPEPYVRRAALLSVGQVLAQLPPAAVAGALLGTGIGGTGGTGGAGGLAERLEWASVWCRTVAEGDVDPYCRTMAQACVNLQADLASRCLVSIQDAASAAAPLAPTLPTLDLARTARLLAESPTPSLIGDGHGGWGGLGSAAAALVRDVSAW</sequence>
<feature type="compositionally biased region" description="Basic and acidic residues" evidence="4">
    <location>
        <begin position="587"/>
        <end position="596"/>
    </location>
</feature>
<keyword evidence="3" id="KW-0963">Cytoplasm</keyword>
<dbReference type="Pfam" id="PF10193">
    <property type="entry name" value="Telomere_reg-2"/>
    <property type="match status" value="1"/>
</dbReference>
<feature type="domain" description="TELO2 ARM repeat" evidence="6">
    <location>
        <begin position="695"/>
        <end position="784"/>
    </location>
</feature>
<feature type="region of interest" description="Disordered" evidence="4">
    <location>
        <begin position="853"/>
        <end position="933"/>
    </location>
</feature>
<feature type="compositionally biased region" description="Basic and acidic residues" evidence="4">
    <location>
        <begin position="1118"/>
        <end position="1127"/>
    </location>
</feature>
<feature type="region of interest" description="Disordered" evidence="4">
    <location>
        <begin position="163"/>
        <end position="182"/>
    </location>
</feature>
<dbReference type="Pfam" id="PF25320">
    <property type="entry name" value="TELO2_ARM"/>
    <property type="match status" value="1"/>
</dbReference>
<dbReference type="GO" id="GO:0005829">
    <property type="term" value="C:cytosol"/>
    <property type="evidence" value="ECO:0007669"/>
    <property type="project" value="TreeGrafter"/>
</dbReference>
<comment type="similarity">
    <text evidence="2">Belongs to the TEL2 family.</text>
</comment>
<feature type="domain" description="Telomere length regulation protein conserved" evidence="5">
    <location>
        <begin position="1018"/>
        <end position="1064"/>
    </location>
</feature>
<dbReference type="PANTHER" id="PTHR15830">
    <property type="entry name" value="TELOMERE LENGTH REGULATION PROTEIN TEL2 FAMILY MEMBER"/>
    <property type="match status" value="1"/>
</dbReference>
<evidence type="ECO:0000259" key="6">
    <source>
        <dbReference type="Pfam" id="PF25320"/>
    </source>
</evidence>
<evidence type="ECO:0000256" key="4">
    <source>
        <dbReference type="SAM" id="MobiDB-lite"/>
    </source>
</evidence>
<evidence type="ECO:0000313" key="8">
    <source>
        <dbReference type="Proteomes" id="UP000747110"/>
    </source>
</evidence>
<evidence type="ECO:0008006" key="9">
    <source>
        <dbReference type="Google" id="ProtNLM"/>
    </source>
</evidence>
<dbReference type="Gene3D" id="1.25.40.720">
    <property type="entry name" value="Telomere length regulation protein 2, C-terminal domain"/>
    <property type="match status" value="1"/>
</dbReference>
<accession>A0A8J4CQ22</accession>
<dbReference type="EMBL" id="BNCP01000037">
    <property type="protein sequence ID" value="GIL86740.1"/>
    <property type="molecule type" value="Genomic_DNA"/>
</dbReference>
<evidence type="ECO:0000256" key="2">
    <source>
        <dbReference type="ARBA" id="ARBA00006133"/>
    </source>
</evidence>
<proteinExistence type="inferred from homology"/>
<dbReference type="GO" id="GO:0042162">
    <property type="term" value="F:telomeric DNA binding"/>
    <property type="evidence" value="ECO:0007669"/>
    <property type="project" value="TreeGrafter"/>
</dbReference>
<evidence type="ECO:0000256" key="1">
    <source>
        <dbReference type="ARBA" id="ARBA00004496"/>
    </source>
</evidence>
<feature type="region of interest" description="Disordered" evidence="4">
    <location>
        <begin position="224"/>
        <end position="283"/>
    </location>
</feature>
<feature type="region of interest" description="Disordered" evidence="4">
    <location>
        <begin position="1096"/>
        <end position="1143"/>
    </location>
</feature>
<dbReference type="InterPro" id="IPR057348">
    <property type="entry name" value="TELO2_ARM"/>
</dbReference>
<dbReference type="InterPro" id="IPR038528">
    <property type="entry name" value="TEL2_C_sf"/>
</dbReference>
<feature type="region of interest" description="Disordered" evidence="4">
    <location>
        <begin position="575"/>
        <end position="599"/>
    </location>
</feature>
<protein>
    <recommendedName>
        <fullName evidence="9">Telomere length regulation protein conserved domain-containing protein</fullName>
    </recommendedName>
</protein>
<keyword evidence="8" id="KW-1185">Reference proteome</keyword>
<evidence type="ECO:0000313" key="7">
    <source>
        <dbReference type="EMBL" id="GIL86740.1"/>
    </source>
</evidence>
<dbReference type="InterPro" id="IPR019337">
    <property type="entry name" value="Telomere_length_regulation_dom"/>
</dbReference>
<feature type="compositionally biased region" description="Basic and acidic residues" evidence="4">
    <location>
        <begin position="253"/>
        <end position="267"/>
    </location>
</feature>
<dbReference type="InterPro" id="IPR051970">
    <property type="entry name" value="TEL2_Regulation"/>
</dbReference>
<dbReference type="OrthoDB" id="545990at2759"/>
<dbReference type="GO" id="GO:0051879">
    <property type="term" value="F:Hsp90 protein binding"/>
    <property type="evidence" value="ECO:0007669"/>
    <property type="project" value="TreeGrafter"/>
</dbReference>
<gene>
    <name evidence="7" type="ORF">Vretifemale_14985</name>
</gene>
<evidence type="ECO:0000259" key="5">
    <source>
        <dbReference type="Pfam" id="PF10193"/>
    </source>
</evidence>